<feature type="compositionally biased region" description="Low complexity" evidence="4">
    <location>
        <begin position="814"/>
        <end position="827"/>
    </location>
</feature>
<dbReference type="InterPro" id="IPR002048">
    <property type="entry name" value="EF_hand_dom"/>
</dbReference>
<feature type="domain" description="EF-hand" evidence="5">
    <location>
        <begin position="769"/>
        <end position="804"/>
    </location>
</feature>
<evidence type="ECO:0000313" key="7">
    <source>
        <dbReference type="Proteomes" id="UP000601435"/>
    </source>
</evidence>
<feature type="domain" description="EF-hand" evidence="5">
    <location>
        <begin position="1"/>
        <end position="24"/>
    </location>
</feature>
<protein>
    <recommendedName>
        <fullName evidence="5">EF-hand domain-containing protein</fullName>
    </recommendedName>
</protein>
<evidence type="ECO:0000259" key="5">
    <source>
        <dbReference type="PROSITE" id="PS50222"/>
    </source>
</evidence>
<dbReference type="SMART" id="SM00054">
    <property type="entry name" value="EFh"/>
    <property type="match status" value="5"/>
</dbReference>
<feature type="region of interest" description="Disordered" evidence="4">
    <location>
        <begin position="801"/>
        <end position="853"/>
    </location>
</feature>
<feature type="domain" description="EF-hand" evidence="5">
    <location>
        <begin position="261"/>
        <end position="296"/>
    </location>
</feature>
<evidence type="ECO:0000256" key="2">
    <source>
        <dbReference type="ARBA" id="ARBA00022737"/>
    </source>
</evidence>
<dbReference type="SUPFAM" id="SSF47473">
    <property type="entry name" value="EF-hand"/>
    <property type="match status" value="1"/>
</dbReference>
<dbReference type="EMBL" id="CAJNJA010011808">
    <property type="protein sequence ID" value="CAE7280500.1"/>
    <property type="molecule type" value="Genomic_DNA"/>
</dbReference>
<dbReference type="Pfam" id="PF13499">
    <property type="entry name" value="EF-hand_7"/>
    <property type="match status" value="1"/>
</dbReference>
<reference evidence="6" key="1">
    <citation type="submission" date="2021-02" db="EMBL/GenBank/DDBJ databases">
        <authorList>
            <person name="Dougan E. K."/>
            <person name="Rhodes N."/>
            <person name="Thang M."/>
            <person name="Chan C."/>
        </authorList>
    </citation>
    <scope>NUCLEOTIDE SEQUENCE</scope>
</reference>
<dbReference type="InterPro" id="IPR011992">
    <property type="entry name" value="EF-hand-dom_pair"/>
</dbReference>
<evidence type="ECO:0000256" key="1">
    <source>
        <dbReference type="ARBA" id="ARBA00022723"/>
    </source>
</evidence>
<organism evidence="6 7">
    <name type="scientific">Symbiodinium necroappetens</name>
    <dbReference type="NCBI Taxonomy" id="1628268"/>
    <lineage>
        <taxon>Eukaryota</taxon>
        <taxon>Sar</taxon>
        <taxon>Alveolata</taxon>
        <taxon>Dinophyceae</taxon>
        <taxon>Suessiales</taxon>
        <taxon>Symbiodiniaceae</taxon>
        <taxon>Symbiodinium</taxon>
    </lineage>
</organism>
<gene>
    <name evidence="6" type="ORF">SNEC2469_LOCUS6833</name>
</gene>
<evidence type="ECO:0000256" key="3">
    <source>
        <dbReference type="ARBA" id="ARBA00022837"/>
    </source>
</evidence>
<name>A0A812NBZ7_9DINO</name>
<dbReference type="OrthoDB" id="10683125at2759"/>
<comment type="caution">
    <text evidence="6">The sequence shown here is derived from an EMBL/GenBank/DDBJ whole genome shotgun (WGS) entry which is preliminary data.</text>
</comment>
<feature type="domain" description="EF-hand" evidence="5">
    <location>
        <begin position="461"/>
        <end position="496"/>
    </location>
</feature>
<keyword evidence="7" id="KW-1185">Reference proteome</keyword>
<dbReference type="PANTHER" id="PTHR10827">
    <property type="entry name" value="RETICULOCALBIN"/>
    <property type="match status" value="1"/>
</dbReference>
<keyword evidence="3" id="KW-0106">Calcium</keyword>
<dbReference type="PROSITE" id="PS50222">
    <property type="entry name" value="EF_HAND_2"/>
    <property type="match status" value="5"/>
</dbReference>
<dbReference type="GO" id="GO:0005509">
    <property type="term" value="F:calcium ion binding"/>
    <property type="evidence" value="ECO:0007669"/>
    <property type="project" value="InterPro"/>
</dbReference>
<keyword evidence="1" id="KW-0479">Metal-binding</keyword>
<evidence type="ECO:0000313" key="6">
    <source>
        <dbReference type="EMBL" id="CAE7280500.1"/>
    </source>
</evidence>
<dbReference type="Proteomes" id="UP000601435">
    <property type="component" value="Unassembled WGS sequence"/>
</dbReference>
<evidence type="ECO:0000256" key="4">
    <source>
        <dbReference type="SAM" id="MobiDB-lite"/>
    </source>
</evidence>
<dbReference type="PANTHER" id="PTHR10827:SF98">
    <property type="entry name" value="45 KDA CALCIUM-BINDING PROTEIN"/>
    <property type="match status" value="1"/>
</dbReference>
<keyword evidence="2" id="KW-0677">Repeat</keyword>
<dbReference type="PROSITE" id="PS00018">
    <property type="entry name" value="EF_HAND_1"/>
    <property type="match status" value="5"/>
</dbReference>
<dbReference type="Pfam" id="PF13202">
    <property type="entry name" value="EF-hand_5"/>
    <property type="match status" value="3"/>
</dbReference>
<feature type="compositionally biased region" description="Basic and acidic residues" evidence="4">
    <location>
        <begin position="837"/>
        <end position="853"/>
    </location>
</feature>
<dbReference type="Gene3D" id="1.10.238.10">
    <property type="entry name" value="EF-hand"/>
    <property type="match status" value="3"/>
</dbReference>
<proteinExistence type="predicted"/>
<sequence>MDTNKDGVVSKEEFENFVARAAEAVAPALDCDWRQRPSVGTWYMPLDELPSHALPVLATSASGTQKALEVTAAAAAPPRPLKGTGISSSTVVAFVLPGLDFEELAASEQSGLLLQEVQAAMAQFAIRRSPSSLRIELGGAEEGVEVRTTIKNASSGEAKALKAEILRAEENFLAEVEQRLAAAQIGPRGVPQRATDLQVMVRHTASFEEGPVDGHATVSTMVPATTMYATGTTGNGFSSAMPTQSQWAAFDSTHPELPKDEVQQAVAATFEAIDTNKDGVMSKEEFENFVARAAEAPEPGPPAETAAKPTDSMEEELIPKLLLDPYAMDDGFGTSPIQSAVSDARLSKEREAAVAAAKRRAAKAELAAAAAMCCRAAATQITDFIVDPYALEDGSGTSPMQSAVSESRLAEEREQALISTIRRSVEEEFTKADTNNDGVVSAEEFAAWAHANSSSEAPQPEEVAAVAASFEAIDSNHDGVLSKEEFENHFVTEAFLQVELANVMQAATRGAASCATSSLAGSATEQGTDGSMTVAEQLAAAAVAAVDAAVAAPPSTAAATEVSEDDAFALPPLVVSFAEMGATPTVVSIESAGERDAVVPVAEVAKAAEIGANAPTVVSIESAGEGDDVVPVAEVAKAAEIGANAPTVVSIESSGERDAVAHVVEVARTAEMGATPTVVSIESAGDRGMAPVVEVKTPSASSGPDDAQELGAEIAAKDLVLDITADKESLPADVTNALKAATTGAASSVTGSVEGTIGTAAQGSDSKKVQQAVVAATFEAIDTNKDGVVSKEEFENFVARASEEPSHAEPVNQGPVPVEEAAEPGAPEAEDEDPEAIQERVHEVLEENSRLRSENMALRVELDALLAMAVTPEATPPGTAK</sequence>
<accession>A0A812NBZ7</accession>
<dbReference type="InterPro" id="IPR018247">
    <property type="entry name" value="EF_Hand_1_Ca_BS"/>
</dbReference>
<dbReference type="AlphaFoldDB" id="A0A812NBZ7"/>
<feature type="domain" description="EF-hand" evidence="5">
    <location>
        <begin position="420"/>
        <end position="455"/>
    </location>
</feature>